<evidence type="ECO:0000313" key="1">
    <source>
        <dbReference type="EMBL" id="GAG77442.1"/>
    </source>
</evidence>
<sequence>KVTNSGTEISLEEARESWFCSIIAAGSLLTPIP</sequence>
<dbReference type="EMBL" id="BART01010831">
    <property type="protein sequence ID" value="GAG77442.1"/>
    <property type="molecule type" value="Genomic_DNA"/>
</dbReference>
<accession>X1B830</accession>
<protein>
    <submittedName>
        <fullName evidence="1">Uncharacterized protein</fullName>
    </submittedName>
</protein>
<feature type="non-terminal residue" evidence="1">
    <location>
        <position position="1"/>
    </location>
</feature>
<proteinExistence type="predicted"/>
<dbReference type="AlphaFoldDB" id="X1B830"/>
<gene>
    <name evidence="1" type="ORF">S01H4_23369</name>
</gene>
<comment type="caution">
    <text evidence="1">The sequence shown here is derived from an EMBL/GenBank/DDBJ whole genome shotgun (WGS) entry which is preliminary data.</text>
</comment>
<organism evidence="1">
    <name type="scientific">marine sediment metagenome</name>
    <dbReference type="NCBI Taxonomy" id="412755"/>
    <lineage>
        <taxon>unclassified sequences</taxon>
        <taxon>metagenomes</taxon>
        <taxon>ecological metagenomes</taxon>
    </lineage>
</organism>
<reference evidence="1" key="1">
    <citation type="journal article" date="2014" name="Front. Microbiol.">
        <title>High frequency of phylogenetically diverse reductive dehalogenase-homologous genes in deep subseafloor sedimentary metagenomes.</title>
        <authorList>
            <person name="Kawai M."/>
            <person name="Futagami T."/>
            <person name="Toyoda A."/>
            <person name="Takaki Y."/>
            <person name="Nishi S."/>
            <person name="Hori S."/>
            <person name="Arai W."/>
            <person name="Tsubouchi T."/>
            <person name="Morono Y."/>
            <person name="Uchiyama I."/>
            <person name="Ito T."/>
            <person name="Fujiyama A."/>
            <person name="Inagaki F."/>
            <person name="Takami H."/>
        </authorList>
    </citation>
    <scope>NUCLEOTIDE SEQUENCE</scope>
    <source>
        <strain evidence="1">Expedition CK06-06</strain>
    </source>
</reference>
<name>X1B830_9ZZZZ</name>